<evidence type="ECO:0000313" key="6">
    <source>
        <dbReference type="EMBL" id="KAF2897504.1"/>
    </source>
</evidence>
<organism evidence="6 7">
    <name type="scientific">Ignelater luminosus</name>
    <name type="common">Cucubano</name>
    <name type="synonym">Pyrophorus luminosus</name>
    <dbReference type="NCBI Taxonomy" id="2038154"/>
    <lineage>
        <taxon>Eukaryota</taxon>
        <taxon>Metazoa</taxon>
        <taxon>Ecdysozoa</taxon>
        <taxon>Arthropoda</taxon>
        <taxon>Hexapoda</taxon>
        <taxon>Insecta</taxon>
        <taxon>Pterygota</taxon>
        <taxon>Neoptera</taxon>
        <taxon>Endopterygota</taxon>
        <taxon>Coleoptera</taxon>
        <taxon>Polyphaga</taxon>
        <taxon>Elateriformia</taxon>
        <taxon>Elateroidea</taxon>
        <taxon>Elateridae</taxon>
        <taxon>Agrypninae</taxon>
        <taxon>Pyrophorini</taxon>
        <taxon>Ignelater</taxon>
    </lineage>
</organism>
<dbReference type="EMBL" id="VTPC01004094">
    <property type="protein sequence ID" value="KAF2897504.1"/>
    <property type="molecule type" value="Genomic_DNA"/>
</dbReference>
<evidence type="ECO:0000256" key="2">
    <source>
        <dbReference type="SAM" id="Coils"/>
    </source>
</evidence>
<evidence type="ECO:0000256" key="1">
    <source>
        <dbReference type="ARBA" id="ARBA00024332"/>
    </source>
</evidence>
<feature type="compositionally biased region" description="Basic residues" evidence="3">
    <location>
        <begin position="194"/>
        <end position="203"/>
    </location>
</feature>
<feature type="non-terminal residue" evidence="6">
    <location>
        <position position="1"/>
    </location>
</feature>
<dbReference type="PRINTS" id="PR02043">
    <property type="entry name" value="CANCERSCCP1"/>
</dbReference>
<dbReference type="PANTHER" id="PTHR20929:SF11">
    <property type="entry name" value="DYNEIN AXONEMAL INTERMEDIATE CHAIN 7"/>
    <property type="match status" value="1"/>
</dbReference>
<evidence type="ECO:0000313" key="7">
    <source>
        <dbReference type="Proteomes" id="UP000801492"/>
    </source>
</evidence>
<feature type="compositionally biased region" description="Basic residues" evidence="3">
    <location>
        <begin position="421"/>
        <end position="430"/>
    </location>
</feature>
<dbReference type="GO" id="GO:0005930">
    <property type="term" value="C:axoneme"/>
    <property type="evidence" value="ECO:0007669"/>
    <property type="project" value="TreeGrafter"/>
</dbReference>
<evidence type="ECO:0000259" key="4">
    <source>
        <dbReference type="Pfam" id="PF12366"/>
    </source>
</evidence>
<proteinExistence type="inferred from homology"/>
<feature type="compositionally biased region" description="Basic residues" evidence="3">
    <location>
        <begin position="73"/>
        <end position="85"/>
    </location>
</feature>
<feature type="compositionally biased region" description="Basic and acidic residues" evidence="3">
    <location>
        <begin position="100"/>
        <end position="181"/>
    </location>
</feature>
<sequence>MGKNNTESKDVQEASGNEIATAEQNLPNADAVKPEKKKKKKEPKPFDPLSDDPVVFKKIDFESALTAEEKAARKAAKLAAKKGKTPKKEKPPESSPTPAPEEKKEDKKTKPRVEEPPKDEKPHEEKKKKKEDKPAAERSAEKPPKQEKEKKEKKGAKETSETKTEKSTEQKIKKDKQEKTETNITTESEVKATKKEKKKKGKKDKTDGDKDKPIKDEIGKEKDIEEVEGKSDIGKKEKKEKGKGKGKGKKSLEPESSTLDVQTSISAFLEHYESQQLDEDEWTWESYTPSDESIKDTDKEKKGKETDKGKGKEKGKKKGKEKKKKGSEEVETIEAAKKEKKGKGKDKKGKKAAKEEIAPEPVVEVAQPAFDIMEEINRMKALAEAQALGITDEVTEEVSVAPSKKSKKSKKDTEKKTSISKSKKGPKKKLTPKELAQLAEEERIQAELEAKAAAEAERIRLLEERKAGKEKEYRETAEQKLRTEQLNNSLNLIKTMQAKNVKKALRDKEQREWEEYLKCDGLPDPYVCGELSTYLHLWDKVIKNMTIDEAAEKMVETLKLLDTLTSLIDDPVGAQPSQIENWLWIHHLFREYQQKMLDNTTYWLSRDIRKRLNRLNLSTAEFRRKEESFTLFLWLPIRLPPRRPNPRAPAPPPVQADIPEMEINILFPKSFTCQNKSIRIMYVKYDHLSDLCPTYHKPPSPEVYEYDINKATQEEWYSKLYYKYMKFKKPKEEDVSEQETIVDRAAGIIPTVPYQKLEPSASTYCIEEENKLYTEARESLFTRVEDFVVNLREYIILGGTYFINVFYQPPQPQEIVSFEITVSRLEIPKCLHIAPLYIKYAPPSPEGEETEEDIQRRQEELNKLMLVNVRLPEHIVWFDVPLVCQWDDNEQLWTTKDIYDLKYMEDENRFIFRTGRFGCFAMAMYKFCNMPYQSWELRPAADGTIIFRITAAIIFIEFTIKEDLICISHLENTPNNALQKIIGVYFTFPKLIR</sequence>
<feature type="compositionally biased region" description="Basic and acidic residues" evidence="3">
    <location>
        <begin position="292"/>
        <end position="312"/>
    </location>
</feature>
<dbReference type="InterPro" id="IPR022110">
    <property type="entry name" value="CASC1_C"/>
</dbReference>
<reference evidence="6" key="1">
    <citation type="submission" date="2019-08" db="EMBL/GenBank/DDBJ databases">
        <title>The genome of the North American firefly Photinus pyralis.</title>
        <authorList>
            <consortium name="Photinus pyralis genome working group"/>
            <person name="Fallon T.R."/>
            <person name="Sander Lower S.E."/>
            <person name="Weng J.-K."/>
        </authorList>
    </citation>
    <scope>NUCLEOTIDE SEQUENCE</scope>
    <source>
        <strain evidence="6">TRF0915ILg1</strain>
        <tissue evidence="6">Whole body</tissue>
    </source>
</reference>
<dbReference type="GO" id="GO:0008017">
    <property type="term" value="F:microtubule binding"/>
    <property type="evidence" value="ECO:0007669"/>
    <property type="project" value="TreeGrafter"/>
</dbReference>
<evidence type="ECO:0000256" key="3">
    <source>
        <dbReference type="SAM" id="MobiDB-lite"/>
    </source>
</evidence>
<feature type="compositionally biased region" description="Basic residues" evidence="3">
    <location>
        <begin position="338"/>
        <end position="351"/>
    </location>
</feature>
<comment type="similarity">
    <text evidence="1">Belongs to the DNAI7 family.</text>
</comment>
<feature type="region of interest" description="Disordered" evidence="3">
    <location>
        <begin position="390"/>
        <end position="433"/>
    </location>
</feature>
<protein>
    <recommendedName>
        <fullName evidence="8">Axonemal 84 kDa protein</fullName>
    </recommendedName>
</protein>
<accession>A0A8K0D1G3</accession>
<evidence type="ECO:0000259" key="5">
    <source>
        <dbReference type="Pfam" id="PF15927"/>
    </source>
</evidence>
<dbReference type="PANTHER" id="PTHR20929">
    <property type="entry name" value="LUNG ADENOMA SUSCEPTIBILITY 1-RELATED"/>
    <property type="match status" value="1"/>
</dbReference>
<dbReference type="Pfam" id="PF12366">
    <property type="entry name" value="Casc1_C"/>
    <property type="match status" value="1"/>
</dbReference>
<dbReference type="Pfam" id="PF15927">
    <property type="entry name" value="Casc1_N"/>
    <property type="match status" value="1"/>
</dbReference>
<feature type="region of interest" description="Disordered" evidence="3">
    <location>
        <begin position="68"/>
        <end position="360"/>
    </location>
</feature>
<feature type="domain" description="CASC1 C-terminal" evidence="4">
    <location>
        <begin position="892"/>
        <end position="960"/>
    </location>
</feature>
<feature type="compositionally biased region" description="Basic residues" evidence="3">
    <location>
        <begin position="313"/>
        <end position="325"/>
    </location>
</feature>
<feature type="compositionally biased region" description="Basic and acidic residues" evidence="3">
    <location>
        <begin position="204"/>
        <end position="240"/>
    </location>
</feature>
<dbReference type="GO" id="GO:0048487">
    <property type="term" value="F:beta-tubulin binding"/>
    <property type="evidence" value="ECO:0007669"/>
    <property type="project" value="TreeGrafter"/>
</dbReference>
<dbReference type="Proteomes" id="UP000801492">
    <property type="component" value="Unassembled WGS sequence"/>
</dbReference>
<feature type="domain" description="IC97/Casc1 N-terminal" evidence="5">
    <location>
        <begin position="443"/>
        <end position="644"/>
    </location>
</feature>
<keyword evidence="2" id="KW-0175">Coiled coil</keyword>
<feature type="coiled-coil region" evidence="2">
    <location>
        <begin position="436"/>
        <end position="479"/>
    </location>
</feature>
<feature type="compositionally biased region" description="Basic and acidic residues" evidence="3">
    <location>
        <begin position="1"/>
        <end position="12"/>
    </location>
</feature>
<feature type="compositionally biased region" description="Polar residues" evidence="3">
    <location>
        <begin position="254"/>
        <end position="266"/>
    </location>
</feature>
<dbReference type="AlphaFoldDB" id="A0A8K0D1G3"/>
<dbReference type="OrthoDB" id="297923at2759"/>
<comment type="caution">
    <text evidence="6">The sequence shown here is derived from an EMBL/GenBank/DDBJ whole genome shotgun (WGS) entry which is preliminary data.</text>
</comment>
<feature type="region of interest" description="Disordered" evidence="3">
    <location>
        <begin position="1"/>
        <end position="55"/>
    </location>
</feature>
<evidence type="ECO:0008006" key="8">
    <source>
        <dbReference type="Google" id="ProtNLM"/>
    </source>
</evidence>
<name>A0A8K0D1G3_IGNLU</name>
<gene>
    <name evidence="6" type="ORF">ILUMI_08660</name>
</gene>
<keyword evidence="7" id="KW-1185">Reference proteome</keyword>
<dbReference type="InterPro" id="IPR023247">
    <property type="entry name" value="IC97/Dnai7-like"/>
</dbReference>
<dbReference type="InterPro" id="IPR031826">
    <property type="entry name" value="IC97/Casc1_N"/>
</dbReference>